<keyword evidence="4" id="KW-0029">Amino-acid transport</keyword>
<keyword evidence="8" id="KW-1185">Reference proteome</keyword>
<feature type="signal peptide" evidence="5">
    <location>
        <begin position="1"/>
        <end position="21"/>
    </location>
</feature>
<feature type="chain" id="PRO_5017061839" description="Leucine-binding protein domain-containing protein" evidence="5">
    <location>
        <begin position="22"/>
        <end position="359"/>
    </location>
</feature>
<dbReference type="SUPFAM" id="SSF53822">
    <property type="entry name" value="Periplasmic binding protein-like I"/>
    <property type="match status" value="1"/>
</dbReference>
<dbReference type="PRINTS" id="PR00337">
    <property type="entry name" value="LEUILEVALBP"/>
</dbReference>
<proteinExistence type="inferred from homology"/>
<organism evidence="7 8">
    <name type="scientific">Ciceribacter selenitireducens ATCC BAA-1503</name>
    <dbReference type="NCBI Taxonomy" id="1336235"/>
    <lineage>
        <taxon>Bacteria</taxon>
        <taxon>Pseudomonadati</taxon>
        <taxon>Pseudomonadota</taxon>
        <taxon>Alphaproteobacteria</taxon>
        <taxon>Hyphomicrobiales</taxon>
        <taxon>Rhizobiaceae</taxon>
        <taxon>Ciceribacter</taxon>
    </lineage>
</organism>
<comment type="similarity">
    <text evidence="1">Belongs to the leucine-binding protein family.</text>
</comment>
<gene>
    <name evidence="7" type="ORF">RHIZ70_2272</name>
</gene>
<evidence type="ECO:0000256" key="1">
    <source>
        <dbReference type="ARBA" id="ARBA00010062"/>
    </source>
</evidence>
<dbReference type="STRING" id="1336235.GCA_000518785_00404"/>
<dbReference type="EMBL" id="UEYP01000002">
    <property type="protein sequence ID" value="SSC66564.1"/>
    <property type="molecule type" value="Genomic_DNA"/>
</dbReference>
<feature type="domain" description="Leucine-binding protein" evidence="6">
    <location>
        <begin position="25"/>
        <end position="349"/>
    </location>
</feature>
<evidence type="ECO:0000256" key="4">
    <source>
        <dbReference type="ARBA" id="ARBA00022970"/>
    </source>
</evidence>
<name>A0A376AFR0_9HYPH</name>
<keyword evidence="2" id="KW-0813">Transport</keyword>
<evidence type="ECO:0000256" key="5">
    <source>
        <dbReference type="SAM" id="SignalP"/>
    </source>
</evidence>
<dbReference type="CDD" id="cd06342">
    <property type="entry name" value="PBP1_ABC_LIVBP-like"/>
    <property type="match status" value="1"/>
</dbReference>
<evidence type="ECO:0000259" key="6">
    <source>
        <dbReference type="Pfam" id="PF13458"/>
    </source>
</evidence>
<dbReference type="InterPro" id="IPR028082">
    <property type="entry name" value="Peripla_BP_I"/>
</dbReference>
<dbReference type="InterPro" id="IPR000709">
    <property type="entry name" value="Leu_Ile_Val-bd"/>
</dbReference>
<evidence type="ECO:0000256" key="3">
    <source>
        <dbReference type="ARBA" id="ARBA00022729"/>
    </source>
</evidence>
<dbReference type="AlphaFoldDB" id="A0A376AFR0"/>
<dbReference type="OrthoDB" id="8439308at2"/>
<dbReference type="PANTHER" id="PTHR47151">
    <property type="entry name" value="LEU/ILE/VAL-BINDING ABC TRANSPORTER SUBUNIT"/>
    <property type="match status" value="1"/>
</dbReference>
<dbReference type="Proteomes" id="UP000254764">
    <property type="component" value="Unassembled WGS sequence"/>
</dbReference>
<keyword evidence="3 5" id="KW-0732">Signal</keyword>
<reference evidence="8" key="1">
    <citation type="submission" date="2018-07" db="EMBL/GenBank/DDBJ databases">
        <authorList>
            <person name="Peiro R."/>
            <person name="Begona"/>
            <person name="Cbmso G."/>
            <person name="Lopez M."/>
            <person name="Gonzalez S."/>
        </authorList>
    </citation>
    <scope>NUCLEOTIDE SEQUENCE [LARGE SCALE GENOMIC DNA]</scope>
</reference>
<dbReference type="Gene3D" id="3.40.50.2300">
    <property type="match status" value="2"/>
</dbReference>
<dbReference type="GO" id="GO:0006865">
    <property type="term" value="P:amino acid transport"/>
    <property type="evidence" value="ECO:0007669"/>
    <property type="project" value="UniProtKB-KW"/>
</dbReference>
<evidence type="ECO:0000313" key="8">
    <source>
        <dbReference type="Proteomes" id="UP000254764"/>
    </source>
</evidence>
<dbReference type="PANTHER" id="PTHR47151:SF2">
    <property type="entry name" value="AMINO ACID BINDING PROTEIN"/>
    <property type="match status" value="1"/>
</dbReference>
<protein>
    <recommendedName>
        <fullName evidence="6">Leucine-binding protein domain-containing protein</fullName>
    </recommendedName>
</protein>
<dbReference type="RefSeq" id="WP_115669332.1">
    <property type="nucleotide sequence ID" value="NZ_UEYP01000002.1"/>
</dbReference>
<sequence length="359" mass="37778">MLRRILLSVLVGLSPASPALAEGPKIALVAPQTGPFAILGTQMREGATFAARRQGLELAVIDETCEAGSGPAIAHQIRESGAKAAVGFLCSESLDGGLVVLAEAGIPALSLSVRWKGVREDAIKNGWPFYRMAPATEDEAQKLAEVILRDWSGDAFALIEDGTIHGRELAETLRNSLEERGLKPVFTDTFRPGQEQQVALVRRLKKAGATHVFVGGDRNDVAIIARDAAAESIPLTLLGGESLNAADRPVPLADGVRAVILPDQQDQPAAKEVAAELKAAGVEPEGYVLPAYAAVTVVAQAAGAAAALGMPLAQAIGETHVDTVIGPIAFDEDHELSENPYRLMEWRGGRFVEPSAPAQ</sequence>
<accession>A0A376AFR0</accession>
<evidence type="ECO:0000313" key="7">
    <source>
        <dbReference type="EMBL" id="SSC66564.1"/>
    </source>
</evidence>
<evidence type="ECO:0000256" key="2">
    <source>
        <dbReference type="ARBA" id="ARBA00022448"/>
    </source>
</evidence>
<dbReference type="InterPro" id="IPR028081">
    <property type="entry name" value="Leu-bd"/>
</dbReference>
<dbReference type="Pfam" id="PF13458">
    <property type="entry name" value="Peripla_BP_6"/>
    <property type="match status" value="1"/>
</dbReference>